<dbReference type="GO" id="GO:0005525">
    <property type="term" value="F:GTP binding"/>
    <property type="evidence" value="ECO:0007669"/>
    <property type="project" value="UniProtKB-KW"/>
</dbReference>
<dbReference type="FunFam" id="3.30.70.3000:FF:000001">
    <property type="entry name" value="tRNA(His) guanylyltransferase"/>
    <property type="match status" value="1"/>
</dbReference>
<keyword evidence="9" id="KW-0547">Nucleotide-binding</keyword>
<keyword evidence="5" id="KW-0808">Transferase</keyword>
<dbReference type="GO" id="GO:0000287">
    <property type="term" value="F:magnesium ion binding"/>
    <property type="evidence" value="ECO:0007669"/>
    <property type="project" value="InterPro"/>
</dbReference>
<dbReference type="GeneID" id="108676602"/>
<comment type="function">
    <text evidence="14">Adds a GMP to the 5'-end of tRNA(His) after transcription and RNase P cleavage. This step is essential for proper recognition of the tRNA and for the fidelity of protein synthesis. Also functions as a guanyl-nucleotide exchange factor/GEF for the MFN1 and MFN2 mitofusins thereby regulating mitochondrial fusion. By regulating both mitochondrial dynamics and bioenergetic function, it contributes to cell survival following oxidative stress.</text>
</comment>
<evidence type="ECO:0000256" key="7">
    <source>
        <dbReference type="ARBA" id="ARBA00022695"/>
    </source>
</evidence>
<dbReference type="PANTHER" id="PTHR12729">
    <property type="entry name" value="TRNA(HIS) GUANYLYLTRANSFERASE-RELATED"/>
    <property type="match status" value="1"/>
</dbReference>
<dbReference type="Pfam" id="PF04446">
    <property type="entry name" value="Thg1"/>
    <property type="match status" value="2"/>
</dbReference>
<dbReference type="GO" id="GO:0008193">
    <property type="term" value="F:tRNA guanylyltransferase activity"/>
    <property type="evidence" value="ECO:0007669"/>
    <property type="project" value="UniProtKB-EC"/>
</dbReference>
<evidence type="ECO:0000256" key="15">
    <source>
        <dbReference type="ARBA" id="ARBA00065710"/>
    </source>
</evidence>
<feature type="region of interest" description="Disordered" evidence="16">
    <location>
        <begin position="198"/>
        <end position="299"/>
    </location>
</feature>
<dbReference type="PANTHER" id="PTHR12729:SF6">
    <property type="entry name" value="TRNA(HIS) GUANYLYLTRANSFERASE-RELATED"/>
    <property type="match status" value="1"/>
</dbReference>
<evidence type="ECO:0000256" key="6">
    <source>
        <dbReference type="ARBA" id="ARBA00022694"/>
    </source>
</evidence>
<keyword evidence="6" id="KW-0819">tRNA processing</keyword>
<feature type="domain" description="tRNAHis guanylyltransferase catalytic" evidence="17">
    <location>
        <begin position="39"/>
        <end position="165"/>
    </location>
</feature>
<evidence type="ECO:0000256" key="16">
    <source>
        <dbReference type="SAM" id="MobiDB-lite"/>
    </source>
</evidence>
<name>A0A8B7P2E5_HYAAZ</name>
<sequence length="994" mass="113018">MFGFPFLKICVVTFPSIFSCRVKVLNSTIFRTMANSKFSYVRSFERNDALAPDHWIVVSLVNQNDKFRRHVYRDKDSRMKFAYLLRQSSNEVMQQFKELKLAYLHSQSVHFVFDKTTSAYQRRCAKLVSYFASCLTSSCVSNWEEFMKTPVLHTPCFTGKVYLLPSDQHLRDFVTMHHMNHHGENLKLTLEEAISSQGDKTLGSGSSNEMCISDTPAVTSESSNCVEENGPKDDISAKDVPTDDESQESPERNDLPEGATDALTGSVDDDQLLASISTSELTKTAKSSSPKTNGKSKRAGISSASKAFYNEQLFSRFGINYNNEPEILKKGVFLVRQKIPVTILKGVRLPTRVYFYIEDLTKDDFWKDILEDKTVLKAKFEKLLKFERLESLTPHAWVVVRIDGRAFHKLSKQHNFEKPNDLRAIQLMNIAAATVMHWMPDIVISYGESDEYSFVFDRYGSRYPRSTSALVAQCVSLFTGAYVKNWRMCFGEDCRLKTLPVFDGRSIEYPTNTSLRDYLSWRQADCHINNLYNTAFWGLINLRGYSNVEADKKLSGTFSRDKRALLLEMGIEYDEEPTIHRKGSVIYRKRVKARTQNKLKAASAIVREARKDGRSAAWWNAECEAAKAKRNNLRKLYEVSPSQETLRSLLEEEINARKVIRNAKAKFNASFTLTHPAIEVSSDETKSLSTSKDSDSTLTNTSTSNTSSDSSSEKLLEGEKPLSSVALASGHVAEDLEMIPATLSTEKPRDNKETPSRFFNKKGKSWWTYECHNAKVSRMETMKAFKKDPTQENEFKFRMASLQFRVLVSKSKAEMREMRKMSAKDRQKKVKVVEQKCEADDEKKVSTIAMGLTDKAEASKDAHKSISIGDEQNLDSEFHRMKIESPKPEKDFSDETENPKAGENITIDVPKMNITPPIGTEPNESVKSKTSELDKLADGRLKTISEQVARHQVFISSLQNDLVLCFDDVIGHEFWRKNKHLLGTEKSALAFEDL</sequence>
<evidence type="ECO:0000256" key="11">
    <source>
        <dbReference type="ARBA" id="ARBA00023134"/>
    </source>
</evidence>
<dbReference type="AlphaFoldDB" id="A0A8B7P2E5"/>
<dbReference type="InterPro" id="IPR024956">
    <property type="entry name" value="tRNAHis_GuaTrfase_cat"/>
</dbReference>
<evidence type="ECO:0000256" key="5">
    <source>
        <dbReference type="ARBA" id="ARBA00022679"/>
    </source>
</evidence>
<evidence type="ECO:0000256" key="1">
    <source>
        <dbReference type="ARBA" id="ARBA00001946"/>
    </source>
</evidence>
<evidence type="ECO:0000256" key="14">
    <source>
        <dbReference type="ARBA" id="ARBA00058346"/>
    </source>
</evidence>
<feature type="region of interest" description="Disordered" evidence="16">
    <location>
        <begin position="682"/>
        <end position="718"/>
    </location>
</feature>
<dbReference type="RefSeq" id="XP_018020198.1">
    <property type="nucleotide sequence ID" value="XM_018164709.2"/>
</dbReference>
<dbReference type="InterPro" id="IPR007537">
    <property type="entry name" value="tRNAHis_GuaTrfase_Thg1"/>
</dbReference>
<feature type="domain" description="tRNAHis guanylyltransferase catalytic" evidence="17">
    <location>
        <begin position="381"/>
        <end position="510"/>
    </location>
</feature>
<feature type="domain" description="Thg1 C-terminal" evidence="18">
    <location>
        <begin position="514"/>
        <end position="609"/>
    </location>
</feature>
<dbReference type="InterPro" id="IPR025845">
    <property type="entry name" value="Thg1_C_dom"/>
</dbReference>
<comment type="subunit">
    <text evidence="15">Homotetramer. Interacts with MFN1 and MFN2; functions as a guanyl-nucleotide exchange factor/GEF for MFN2 and also probably MFN1.</text>
</comment>
<proteinExistence type="inferred from homology"/>
<dbReference type="InterPro" id="IPR038469">
    <property type="entry name" value="tRNAHis_GuaTrfase_Thg1_sf"/>
</dbReference>
<evidence type="ECO:0000256" key="8">
    <source>
        <dbReference type="ARBA" id="ARBA00022723"/>
    </source>
</evidence>
<accession>A0A8B7P2E5</accession>
<evidence type="ECO:0000256" key="13">
    <source>
        <dbReference type="ARBA" id="ARBA00047281"/>
    </source>
</evidence>
<dbReference type="Proteomes" id="UP000694843">
    <property type="component" value="Unplaced"/>
</dbReference>
<feature type="region of interest" description="Disordered" evidence="16">
    <location>
        <begin position="910"/>
        <end position="931"/>
    </location>
</feature>
<keyword evidence="11" id="KW-0342">GTP-binding</keyword>
<feature type="compositionally biased region" description="Basic and acidic residues" evidence="16">
    <location>
        <begin position="229"/>
        <end position="241"/>
    </location>
</feature>
<comment type="cofactor">
    <cofactor evidence="1">
        <name>Mg(2+)</name>
        <dbReference type="ChEBI" id="CHEBI:18420"/>
    </cofactor>
</comment>
<evidence type="ECO:0000259" key="17">
    <source>
        <dbReference type="Pfam" id="PF04446"/>
    </source>
</evidence>
<feature type="compositionally biased region" description="Polar residues" evidence="16">
    <location>
        <begin position="198"/>
        <end position="226"/>
    </location>
</feature>
<dbReference type="EC" id="2.7.7.79" evidence="3"/>
<evidence type="ECO:0000259" key="18">
    <source>
        <dbReference type="Pfam" id="PF14413"/>
    </source>
</evidence>
<evidence type="ECO:0000256" key="3">
    <source>
        <dbReference type="ARBA" id="ARBA00012511"/>
    </source>
</evidence>
<feature type="compositionally biased region" description="Polar residues" evidence="16">
    <location>
        <begin position="274"/>
        <end position="293"/>
    </location>
</feature>
<dbReference type="Gene3D" id="3.30.70.3000">
    <property type="match status" value="2"/>
</dbReference>
<evidence type="ECO:0000313" key="20">
    <source>
        <dbReference type="RefSeq" id="XP_018020198.1"/>
    </source>
</evidence>
<dbReference type="CTD" id="34876"/>
<evidence type="ECO:0000256" key="2">
    <source>
        <dbReference type="ARBA" id="ARBA00010113"/>
    </source>
</evidence>
<feature type="compositionally biased region" description="Low complexity" evidence="16">
    <location>
        <begin position="687"/>
        <end position="710"/>
    </location>
</feature>
<keyword evidence="7" id="KW-0548">Nucleotidyltransferase</keyword>
<dbReference type="GO" id="GO:0006400">
    <property type="term" value="P:tRNA modification"/>
    <property type="evidence" value="ECO:0007669"/>
    <property type="project" value="InterPro"/>
</dbReference>
<protein>
    <recommendedName>
        <fullName evidence="4">Probable tRNA(His) guanylyltransferase</fullName>
        <ecNumber evidence="3">2.7.7.79</ecNumber>
    </recommendedName>
    <alternativeName>
        <fullName evidence="12">tRNA-histidine guanylyltransferase</fullName>
    </alternativeName>
</protein>
<dbReference type="OrthoDB" id="62560at2759"/>
<evidence type="ECO:0000256" key="4">
    <source>
        <dbReference type="ARBA" id="ARBA00022310"/>
    </source>
</evidence>
<evidence type="ECO:0000256" key="10">
    <source>
        <dbReference type="ARBA" id="ARBA00022842"/>
    </source>
</evidence>
<dbReference type="KEGG" id="hazt:108676602"/>
<keyword evidence="19" id="KW-1185">Reference proteome</keyword>
<gene>
    <name evidence="20" type="primary">LOC108676602</name>
</gene>
<comment type="similarity">
    <text evidence="2">Belongs to the tRNA(His) guanylyltransferase family.</text>
</comment>
<evidence type="ECO:0000256" key="12">
    <source>
        <dbReference type="ARBA" id="ARBA00032480"/>
    </source>
</evidence>
<feature type="domain" description="Thg1 C-terminal" evidence="18">
    <location>
        <begin position="304"/>
        <end position="340"/>
    </location>
</feature>
<keyword evidence="10" id="KW-0460">Magnesium</keyword>
<dbReference type="Pfam" id="PF14413">
    <property type="entry name" value="Thg1C"/>
    <property type="match status" value="2"/>
</dbReference>
<reference evidence="20" key="1">
    <citation type="submission" date="2025-08" db="UniProtKB">
        <authorList>
            <consortium name="RefSeq"/>
        </authorList>
    </citation>
    <scope>IDENTIFICATION</scope>
    <source>
        <tissue evidence="20">Whole organism</tissue>
    </source>
</reference>
<comment type="catalytic activity">
    <reaction evidence="13">
        <text>a 5'-end ribonucleotide-tRNA(His) + GTP + ATP + H2O = a 5'-end phospho-guanosine-ribonucleotide-tRNA(His) + AMP + 2 diphosphate + H(+)</text>
        <dbReference type="Rhea" id="RHEA:54564"/>
        <dbReference type="Rhea" id="RHEA-COMP:14193"/>
        <dbReference type="Rhea" id="RHEA-COMP:14917"/>
        <dbReference type="ChEBI" id="CHEBI:15377"/>
        <dbReference type="ChEBI" id="CHEBI:15378"/>
        <dbReference type="ChEBI" id="CHEBI:30616"/>
        <dbReference type="ChEBI" id="CHEBI:33019"/>
        <dbReference type="ChEBI" id="CHEBI:37565"/>
        <dbReference type="ChEBI" id="CHEBI:138282"/>
        <dbReference type="ChEBI" id="CHEBI:141847"/>
        <dbReference type="ChEBI" id="CHEBI:456215"/>
        <dbReference type="EC" id="2.7.7.79"/>
    </reaction>
</comment>
<organism evidence="19 20">
    <name type="scientific">Hyalella azteca</name>
    <name type="common">Amphipod</name>
    <dbReference type="NCBI Taxonomy" id="294128"/>
    <lineage>
        <taxon>Eukaryota</taxon>
        <taxon>Metazoa</taxon>
        <taxon>Ecdysozoa</taxon>
        <taxon>Arthropoda</taxon>
        <taxon>Crustacea</taxon>
        <taxon>Multicrustacea</taxon>
        <taxon>Malacostraca</taxon>
        <taxon>Eumalacostraca</taxon>
        <taxon>Peracarida</taxon>
        <taxon>Amphipoda</taxon>
        <taxon>Senticaudata</taxon>
        <taxon>Talitrida</taxon>
        <taxon>Talitroidea</taxon>
        <taxon>Hyalellidae</taxon>
        <taxon>Hyalella</taxon>
    </lineage>
</organism>
<keyword evidence="8" id="KW-0479">Metal-binding</keyword>
<evidence type="ECO:0000313" key="19">
    <source>
        <dbReference type="Proteomes" id="UP000694843"/>
    </source>
</evidence>
<evidence type="ECO:0000256" key="9">
    <source>
        <dbReference type="ARBA" id="ARBA00022741"/>
    </source>
</evidence>